<keyword evidence="5" id="KW-0285">Flavoprotein</keyword>
<accession>A0A3B1CSU5</accession>
<comment type="similarity">
    <text evidence="3">Belongs to the FAD-dependent oxidoreductase 2 family. NadB subfamily.</text>
</comment>
<dbReference type="GO" id="GO:0034628">
    <property type="term" value="P:'de novo' NAD+ biosynthetic process from L-aspartate"/>
    <property type="evidence" value="ECO:0007669"/>
    <property type="project" value="TreeGrafter"/>
</dbReference>
<feature type="domain" description="FAD-dependent oxidoreductase 2 FAD-binding" evidence="9">
    <location>
        <begin position="7"/>
        <end position="391"/>
    </location>
</feature>
<dbReference type="SUPFAM" id="SSF46977">
    <property type="entry name" value="Succinate dehydrogenase/fumarate reductase flavoprotein C-terminal domain"/>
    <property type="match status" value="1"/>
</dbReference>
<dbReference type="InterPro" id="IPR005288">
    <property type="entry name" value="NadB"/>
</dbReference>
<evidence type="ECO:0000256" key="6">
    <source>
        <dbReference type="ARBA" id="ARBA00022642"/>
    </source>
</evidence>
<dbReference type="Pfam" id="PF02910">
    <property type="entry name" value="Succ_DH_flav_C"/>
    <property type="match status" value="1"/>
</dbReference>
<evidence type="ECO:0000313" key="11">
    <source>
        <dbReference type="EMBL" id="VAX19747.1"/>
    </source>
</evidence>
<feature type="domain" description="Fumarate reductase/succinate dehydrogenase flavoprotein-like C-terminal" evidence="10">
    <location>
        <begin position="441"/>
        <end position="533"/>
    </location>
</feature>
<comment type="pathway">
    <text evidence="2">Cofactor biosynthesis; NAD(+) biosynthesis; iminoaspartate from L-aspartate (oxidase route): step 1/1.</text>
</comment>
<dbReference type="PRINTS" id="PR00368">
    <property type="entry name" value="FADPNR"/>
</dbReference>
<dbReference type="AlphaFoldDB" id="A0A3B1CSU5"/>
<dbReference type="InterPro" id="IPR015939">
    <property type="entry name" value="Fum_Rdtase/Succ_DH_flav-like_C"/>
</dbReference>
<dbReference type="InterPro" id="IPR027477">
    <property type="entry name" value="Succ_DH/fumarate_Rdtase_cat_sf"/>
</dbReference>
<dbReference type="Gene3D" id="1.20.58.100">
    <property type="entry name" value="Fumarate reductase/succinate dehydrogenase flavoprotein-like, C-terminal domain"/>
    <property type="match status" value="1"/>
</dbReference>
<keyword evidence="6" id="KW-0662">Pyridine nucleotide biosynthesis</keyword>
<evidence type="ECO:0000256" key="2">
    <source>
        <dbReference type="ARBA" id="ARBA00004950"/>
    </source>
</evidence>
<evidence type="ECO:0000256" key="7">
    <source>
        <dbReference type="ARBA" id="ARBA00022827"/>
    </source>
</evidence>
<dbReference type="NCBIfam" id="TIGR00551">
    <property type="entry name" value="nadB"/>
    <property type="match status" value="1"/>
</dbReference>
<dbReference type="Pfam" id="PF00890">
    <property type="entry name" value="FAD_binding_2"/>
    <property type="match status" value="1"/>
</dbReference>
<dbReference type="PRINTS" id="PR00411">
    <property type="entry name" value="PNDRDTASEI"/>
</dbReference>
<sequence length="541" mass="59436">MGKVQSDFLVIGSGVAGLTFALKAAAHGKVALVTKKELAESNTNYAQGGIAAVVAENDSFDLHIQDTIRTGQGLCHENAVRILVESGPLMIRELMDFGARFTVGDDSMFDLGREGGHSRRRIVHANDLTGAEIENALIQSVKASPNIMVFENHMAVDLVTKAKLFPDITVAGSDDDACIGAYVIESENGKIISFEAKATLLATGGSGKVYLYTSNPDIASGDGIAIAYRAGAEVANMEFMQFHPTCLYHPEAKSFLISEAVRGEGARLKFKDGSTFMEKYHEMGSLAPRDVVARAIDYEMKKRGDDCVYLDTTMIEPAKFSKRFPNIYSTCKKYGFDLTKEMIPVVPAAHYMCGGALTDIDAKTTIPGLFAAGETAHTGVHGANRLASNSLLEAVVFSDRAAKSAIELVKEFSGEVASIPAWDLGEAVDADEQVVITHMWDEIRRLMWNYVGIARTDKRLARAKNRIRLIRQEIEEYYWGFVVNTDLLELRNLALCAELIVDCAMMRKESRGLHYNLDYPEKDDQNFKHDSVLKITFAPSK</sequence>
<evidence type="ECO:0000256" key="4">
    <source>
        <dbReference type="ARBA" id="ARBA00012173"/>
    </source>
</evidence>
<dbReference type="Gene3D" id="3.90.700.10">
    <property type="entry name" value="Succinate dehydrogenase/fumarate reductase flavoprotein, catalytic domain"/>
    <property type="match status" value="1"/>
</dbReference>
<dbReference type="SUPFAM" id="SSF51905">
    <property type="entry name" value="FAD/NAD(P)-binding domain"/>
    <property type="match status" value="1"/>
</dbReference>
<dbReference type="InterPro" id="IPR037099">
    <property type="entry name" value="Fum_R/Succ_DH_flav-like_C_sf"/>
</dbReference>
<protein>
    <recommendedName>
        <fullName evidence="4">L-aspartate oxidase</fullName>
        <ecNumber evidence="4">1.4.3.16</ecNumber>
    </recommendedName>
</protein>
<reference evidence="11" key="1">
    <citation type="submission" date="2018-06" db="EMBL/GenBank/DDBJ databases">
        <authorList>
            <person name="Zhirakovskaya E."/>
        </authorList>
    </citation>
    <scope>NUCLEOTIDE SEQUENCE</scope>
</reference>
<dbReference type="InterPro" id="IPR003953">
    <property type="entry name" value="FAD-dep_OxRdtase_2_FAD-bd"/>
</dbReference>
<dbReference type="EMBL" id="UOGA01000163">
    <property type="protein sequence ID" value="VAX19747.1"/>
    <property type="molecule type" value="Genomic_DNA"/>
</dbReference>
<keyword evidence="7" id="KW-0274">FAD</keyword>
<name>A0A3B1CSU5_9ZZZZ</name>
<evidence type="ECO:0000259" key="10">
    <source>
        <dbReference type="Pfam" id="PF02910"/>
    </source>
</evidence>
<evidence type="ECO:0000259" key="9">
    <source>
        <dbReference type="Pfam" id="PF00890"/>
    </source>
</evidence>
<dbReference type="GO" id="GO:0008734">
    <property type="term" value="F:L-aspartate oxidase activity"/>
    <property type="evidence" value="ECO:0007669"/>
    <property type="project" value="UniProtKB-EC"/>
</dbReference>
<dbReference type="UniPathway" id="UPA00253">
    <property type="reaction ID" value="UER00326"/>
</dbReference>
<dbReference type="EC" id="1.4.3.16" evidence="4"/>
<evidence type="ECO:0000256" key="3">
    <source>
        <dbReference type="ARBA" id="ARBA00008562"/>
    </source>
</evidence>
<gene>
    <name evidence="11" type="ORF">MNBD_NITROSPINAE04-894</name>
</gene>
<organism evidence="11">
    <name type="scientific">hydrothermal vent metagenome</name>
    <dbReference type="NCBI Taxonomy" id="652676"/>
    <lineage>
        <taxon>unclassified sequences</taxon>
        <taxon>metagenomes</taxon>
        <taxon>ecological metagenomes</taxon>
    </lineage>
</organism>
<keyword evidence="8 11" id="KW-0560">Oxidoreductase</keyword>
<dbReference type="PANTHER" id="PTHR42716:SF2">
    <property type="entry name" value="L-ASPARTATE OXIDASE, CHLOROPLASTIC"/>
    <property type="match status" value="1"/>
</dbReference>
<dbReference type="PANTHER" id="PTHR42716">
    <property type="entry name" value="L-ASPARTATE OXIDASE"/>
    <property type="match status" value="1"/>
</dbReference>
<dbReference type="FunFam" id="1.20.58.100:FF:000002">
    <property type="entry name" value="L-aspartate oxidase"/>
    <property type="match status" value="1"/>
</dbReference>
<dbReference type="PIRSF" id="PIRSF000171">
    <property type="entry name" value="SDHA_APRA_LASPO"/>
    <property type="match status" value="1"/>
</dbReference>
<comment type="cofactor">
    <cofactor evidence="1">
        <name>FAD</name>
        <dbReference type="ChEBI" id="CHEBI:57692"/>
    </cofactor>
</comment>
<dbReference type="Gene3D" id="3.50.50.60">
    <property type="entry name" value="FAD/NAD(P)-binding domain"/>
    <property type="match status" value="1"/>
</dbReference>
<evidence type="ECO:0000256" key="8">
    <source>
        <dbReference type="ARBA" id="ARBA00023002"/>
    </source>
</evidence>
<proteinExistence type="inferred from homology"/>
<dbReference type="InterPro" id="IPR036188">
    <property type="entry name" value="FAD/NAD-bd_sf"/>
</dbReference>
<dbReference type="FunFam" id="3.90.700.10:FF:000002">
    <property type="entry name" value="L-aspartate oxidase"/>
    <property type="match status" value="1"/>
</dbReference>
<dbReference type="NCBIfam" id="NF006567">
    <property type="entry name" value="PRK09077.1"/>
    <property type="match status" value="1"/>
</dbReference>
<dbReference type="SUPFAM" id="SSF56425">
    <property type="entry name" value="Succinate dehydrogenase/fumarate reductase flavoprotein, catalytic domain"/>
    <property type="match status" value="1"/>
</dbReference>
<evidence type="ECO:0000256" key="5">
    <source>
        <dbReference type="ARBA" id="ARBA00022630"/>
    </source>
</evidence>
<evidence type="ECO:0000256" key="1">
    <source>
        <dbReference type="ARBA" id="ARBA00001974"/>
    </source>
</evidence>